<feature type="region of interest" description="Disordered" evidence="1">
    <location>
        <begin position="358"/>
        <end position="426"/>
    </location>
</feature>
<sequence length="426" mass="46204">MTLTNHQREEVLGRIENYAPLGTDAGTWEHIAHFVRETAKKATVGSETGSKVFVADQKSSVDVRGVLRVLTRASARAFNSGRALTVDTVLSDANVSAILATLKSRNSVSQEAYLYRLVREALDGQELSLYHRRDIEKPPAQPYKPNDWQRLHHWVVSQSTELRRERAAVIVGLGLGAGIGPEVARVKARDVTLDPDGVVWVAVPHRVAEGAAPAVPVAAALARNVWEVAQKREPDELLLGGAESDVREITKRLNLNRSFRVELDRLRATWVREVVRNLPRETAAAAVGTDLLSFRRLEKTARLDPATPDSLADRLDVLADPLRDWPALRLSEAAPVADVGEGTGSVPVSDAVVVSLPKPEADSATRGDGTRAAAPEPGQQATVADLDAHRPQRAPRSISSELPAPEEGCLTDFARGPNPGTESRGW</sequence>
<evidence type="ECO:0000313" key="2">
    <source>
        <dbReference type="EMBL" id="NJJ04339.1"/>
    </source>
</evidence>
<dbReference type="Proteomes" id="UP000591626">
    <property type="component" value="Unassembled WGS sequence"/>
</dbReference>
<name>A0AAP7CCU7_9CORY</name>
<protein>
    <submittedName>
        <fullName evidence="2">Uncharacterized protein</fullName>
    </submittedName>
</protein>
<evidence type="ECO:0000256" key="1">
    <source>
        <dbReference type="SAM" id="MobiDB-lite"/>
    </source>
</evidence>
<accession>A0AAP7CCU7</accession>
<evidence type="ECO:0000313" key="3">
    <source>
        <dbReference type="Proteomes" id="UP000591626"/>
    </source>
</evidence>
<comment type="caution">
    <text evidence="2">The sequence shown here is derived from an EMBL/GenBank/DDBJ whole genome shotgun (WGS) entry which is preliminary data.</text>
</comment>
<dbReference type="RefSeq" id="WP_167616873.1">
    <property type="nucleotide sequence ID" value="NZ_JAAUVV010000015.1"/>
</dbReference>
<reference evidence="2 3" key="1">
    <citation type="submission" date="2020-03" db="EMBL/GenBank/DDBJ databases">
        <title>Draft genome sequences of bacterial isolates from the female urobiome.</title>
        <authorList>
            <person name="Miller-Ensminger T."/>
            <person name="Wolfe A.J."/>
            <person name="Putonti C."/>
        </authorList>
    </citation>
    <scope>NUCLEOTIDE SEQUENCE [LARGE SCALE GENOMIC DNA]</scope>
    <source>
        <strain evidence="2 3">UMB8490</strain>
    </source>
</reference>
<gene>
    <name evidence="2" type="ORF">HC138_08265</name>
</gene>
<feature type="compositionally biased region" description="Basic and acidic residues" evidence="1">
    <location>
        <begin position="359"/>
        <end position="369"/>
    </location>
</feature>
<dbReference type="AlphaFoldDB" id="A0AAP7CCU7"/>
<dbReference type="EMBL" id="JAAUVV010000015">
    <property type="protein sequence ID" value="NJJ04339.1"/>
    <property type="molecule type" value="Genomic_DNA"/>
</dbReference>
<proteinExistence type="predicted"/>
<organism evidence="2 3">
    <name type="scientific">Corynebacterium coyleae</name>
    <dbReference type="NCBI Taxonomy" id="53374"/>
    <lineage>
        <taxon>Bacteria</taxon>
        <taxon>Bacillati</taxon>
        <taxon>Actinomycetota</taxon>
        <taxon>Actinomycetes</taxon>
        <taxon>Mycobacteriales</taxon>
        <taxon>Corynebacteriaceae</taxon>
        <taxon>Corynebacterium</taxon>
    </lineage>
</organism>